<protein>
    <submittedName>
        <fullName evidence="1">Uncharacterized protein</fullName>
    </submittedName>
</protein>
<dbReference type="Proteomes" id="UP001066276">
    <property type="component" value="Chromosome 5"/>
</dbReference>
<reference evidence="1" key="1">
    <citation type="journal article" date="2022" name="bioRxiv">
        <title>Sequencing and chromosome-scale assembly of the giantPleurodeles waltlgenome.</title>
        <authorList>
            <person name="Brown T."/>
            <person name="Elewa A."/>
            <person name="Iarovenko S."/>
            <person name="Subramanian E."/>
            <person name="Araus A.J."/>
            <person name="Petzold A."/>
            <person name="Susuki M."/>
            <person name="Suzuki K.-i.T."/>
            <person name="Hayashi T."/>
            <person name="Toyoda A."/>
            <person name="Oliveira C."/>
            <person name="Osipova E."/>
            <person name="Leigh N.D."/>
            <person name="Simon A."/>
            <person name="Yun M.H."/>
        </authorList>
    </citation>
    <scope>NUCLEOTIDE SEQUENCE</scope>
    <source>
        <strain evidence="1">20211129_DDA</strain>
        <tissue evidence="1">Liver</tissue>
    </source>
</reference>
<dbReference type="EMBL" id="JANPWB010000009">
    <property type="protein sequence ID" value="KAJ1157894.1"/>
    <property type="molecule type" value="Genomic_DNA"/>
</dbReference>
<accession>A0AAV7S327</accession>
<organism evidence="1 2">
    <name type="scientific">Pleurodeles waltl</name>
    <name type="common">Iberian ribbed newt</name>
    <dbReference type="NCBI Taxonomy" id="8319"/>
    <lineage>
        <taxon>Eukaryota</taxon>
        <taxon>Metazoa</taxon>
        <taxon>Chordata</taxon>
        <taxon>Craniata</taxon>
        <taxon>Vertebrata</taxon>
        <taxon>Euteleostomi</taxon>
        <taxon>Amphibia</taxon>
        <taxon>Batrachia</taxon>
        <taxon>Caudata</taxon>
        <taxon>Salamandroidea</taxon>
        <taxon>Salamandridae</taxon>
        <taxon>Pleurodelinae</taxon>
        <taxon>Pleurodeles</taxon>
    </lineage>
</organism>
<proteinExistence type="predicted"/>
<evidence type="ECO:0000313" key="2">
    <source>
        <dbReference type="Proteomes" id="UP001066276"/>
    </source>
</evidence>
<comment type="caution">
    <text evidence="1">The sequence shown here is derived from an EMBL/GenBank/DDBJ whole genome shotgun (WGS) entry which is preliminary data.</text>
</comment>
<keyword evidence="2" id="KW-1185">Reference proteome</keyword>
<evidence type="ECO:0000313" key="1">
    <source>
        <dbReference type="EMBL" id="KAJ1157894.1"/>
    </source>
</evidence>
<dbReference type="AlphaFoldDB" id="A0AAV7S327"/>
<name>A0AAV7S327_PLEWA</name>
<sequence length="70" mass="7901">MIACGTTDRSERWRLSRLNSRLPLSQPHHHVTLQEEGYPGFPISLITGKGCVSRLSESELCIRSPLFCTM</sequence>
<gene>
    <name evidence="1" type="ORF">NDU88_010591</name>
</gene>